<feature type="region of interest" description="Disordered" evidence="1">
    <location>
        <begin position="851"/>
        <end position="904"/>
    </location>
</feature>
<sequence length="1243" mass="128839">MAKSLLSGTYALTLCILVLLLSPTKVGAWITLDGGENVTLHGNTNVGPPDTMEKYDLNVYGDVRVGRTESLDPFAVTPGMLVEGAITASRIVLKDSGSGDAELDEASSLLSSMAGDTVPDFVFVATAADVSSMGFTENHTVGFYRQEGSESDPENIALSDIFTVKLGVRDLEDGTPNKGHVDINVAGDTSKFGLRAKMGDGNSATLTFSEQQEQEDPASEEEPIGFQYSLGTDNSMLSVGGNYSLFSFVDERPKDEMEIRSDHLASYIEVPRAKLNASADGSTTLTLQAPQSSRLSPEFRPGEAGARMEMVQGDTTFFIANVPEAEQDVIKFGVNDHMAMTTEDGDGEVSFMEVYKSAIQLIPQEKAGAVVIGAEDADTGSGGSDYKGATLSIGKLEVMHQSDEQSPYGEYVEGMVQNFGVMELTTKYTTGNYPLYMSSGNHVKVHAPNLYVGDGLVSEIPSPGAEPGAVVLGGGAIQLNGTGVTQTGADFPLYLHSENTEGNLASSGVRLSGTYKFGVGDINVIDDASAGADESSEVERSPRRITSAGSLRITAFDQEHSPDEIPSYGSGEAQEADGNMFGYELYVDGNEVTGKARMRVGNAVWHDGYEETFTDVVMDGVSIVEEAPSGPATLIAVGSDLGSVSGAPTEDQSVDPVPQHHSGLLVIRSKREVRMDDGSKLRIGVPSNSIYINGTDQSMYGDDESEPLKFHAHLGLEVGSAEGAMRSAIRERVTKESNPELGTFGHPSVLLRDIEVDGCSIPNATADLGDDYTKSIYAARKSCVSRIGIVPPPEGETPNKELQASMGRYEEDGEFKELYLTSNNYVDIDGRSRLKIGGMFFDGAGAHPDDYENAFSESSDRQPSDQWDYSKGDRKNTLRGDSGLFIDGGRQSGNVSISGGSSREDAVTGGNVIISSGGSGAAGLWSGDSGDVSIATSPGGEDFGKSGTASFASGNTTDGHTGEVVISSGFAHGQASDSGSISLTVGASEGGKAGNMNFRIQPSQGSGRDGGSTYLTSGSAQGRGGAGGSVFIASGSAAETAEAAGGDININAGDSLTAKDKLGAHGGQVVIRSGHSAGNSGGEIIIVSGNTTAMNEGQATDIDGGYTRSGNINITSSYVDNAYTGSVSMTTGDSLTGISGDVEIGAGSGSGTSGKVHSGSIEMKTSDGGSAGGAGYVNITTGVSNSMFNCAGQYGVEECIGGNITMASGDNLASDGAFLVLNAGMAQITAFLTKQAKSATVVM</sequence>
<reference evidence="3 4" key="1">
    <citation type="submission" date="2018-07" db="EMBL/GenBank/DDBJ databases">
        <title>The complete nuclear genome of the prasinophyte Chloropicon primus (CCMP1205).</title>
        <authorList>
            <person name="Pombert J.-F."/>
            <person name="Otis C."/>
            <person name="Turmel M."/>
            <person name="Lemieux C."/>
        </authorList>
    </citation>
    <scope>NUCLEOTIDE SEQUENCE [LARGE SCALE GENOMIC DNA]</scope>
    <source>
        <strain evidence="3 4">CCMP1205</strain>
    </source>
</reference>
<organism evidence="3 4">
    <name type="scientific">Chloropicon primus</name>
    <dbReference type="NCBI Taxonomy" id="1764295"/>
    <lineage>
        <taxon>Eukaryota</taxon>
        <taxon>Viridiplantae</taxon>
        <taxon>Chlorophyta</taxon>
        <taxon>Chloropicophyceae</taxon>
        <taxon>Chloropicales</taxon>
        <taxon>Chloropicaceae</taxon>
        <taxon>Chloropicon</taxon>
    </lineage>
</organism>
<accession>A0A5B8MU12</accession>
<proteinExistence type="predicted"/>
<dbReference type="Proteomes" id="UP000316726">
    <property type="component" value="Chromosome 10"/>
</dbReference>
<feature type="compositionally biased region" description="Polar residues" evidence="1">
    <location>
        <begin position="892"/>
        <end position="901"/>
    </location>
</feature>
<feature type="signal peptide" evidence="2">
    <location>
        <begin position="1"/>
        <end position="28"/>
    </location>
</feature>
<dbReference type="AlphaFoldDB" id="A0A5B8MU12"/>
<feature type="region of interest" description="Disordered" evidence="1">
    <location>
        <begin position="992"/>
        <end position="1022"/>
    </location>
</feature>
<dbReference type="EMBL" id="CP031043">
    <property type="protein sequence ID" value="QDZ23244.1"/>
    <property type="molecule type" value="Genomic_DNA"/>
</dbReference>
<gene>
    <name evidence="3" type="ORF">A3770_10p57620</name>
</gene>
<dbReference type="OrthoDB" id="10620548at2759"/>
<evidence type="ECO:0000313" key="4">
    <source>
        <dbReference type="Proteomes" id="UP000316726"/>
    </source>
</evidence>
<evidence type="ECO:0000256" key="2">
    <source>
        <dbReference type="SAM" id="SignalP"/>
    </source>
</evidence>
<evidence type="ECO:0000313" key="3">
    <source>
        <dbReference type="EMBL" id="QDZ23244.1"/>
    </source>
</evidence>
<feature type="chain" id="PRO_5022851789" evidence="2">
    <location>
        <begin position="29"/>
        <end position="1243"/>
    </location>
</feature>
<evidence type="ECO:0000256" key="1">
    <source>
        <dbReference type="SAM" id="MobiDB-lite"/>
    </source>
</evidence>
<keyword evidence="2" id="KW-0732">Signal</keyword>
<protein>
    <submittedName>
        <fullName evidence="3">Uncharacterized protein</fullName>
    </submittedName>
</protein>
<feature type="compositionally biased region" description="Basic and acidic residues" evidence="1">
    <location>
        <begin position="858"/>
        <end position="878"/>
    </location>
</feature>
<name>A0A5B8MU12_9CHLO</name>
<keyword evidence="4" id="KW-1185">Reference proteome</keyword>